<protein>
    <submittedName>
        <fullName evidence="3">Diguanylate cyclase (GGDEF) domain-containing protein</fullName>
    </submittedName>
</protein>
<dbReference type="PANTHER" id="PTHR45228:SF1">
    <property type="entry name" value="CYCLIC DI-GMP PHOSPHODIESTERASE TM_0186"/>
    <property type="match status" value="1"/>
</dbReference>
<dbReference type="SUPFAM" id="SSF55073">
    <property type="entry name" value="Nucleotide cyclase"/>
    <property type="match status" value="1"/>
</dbReference>
<name>A0A1H8TSU4_9FIRM</name>
<dbReference type="CDD" id="cd00077">
    <property type="entry name" value="HDc"/>
    <property type="match status" value="1"/>
</dbReference>
<dbReference type="InterPro" id="IPR037522">
    <property type="entry name" value="HD_GYP_dom"/>
</dbReference>
<dbReference type="InterPro" id="IPR029787">
    <property type="entry name" value="Nucleotide_cyclase"/>
</dbReference>
<feature type="domain" description="HD-GYP" evidence="2">
    <location>
        <begin position="358"/>
        <end position="549"/>
    </location>
</feature>
<dbReference type="InterPro" id="IPR000160">
    <property type="entry name" value="GGDEF_dom"/>
</dbReference>
<dbReference type="PROSITE" id="PS50887">
    <property type="entry name" value="GGDEF"/>
    <property type="match status" value="1"/>
</dbReference>
<dbReference type="InterPro" id="IPR003607">
    <property type="entry name" value="HD/PDEase_dom"/>
</dbReference>
<dbReference type="OrthoDB" id="9798833at2"/>
<evidence type="ECO:0000313" key="3">
    <source>
        <dbReference type="EMBL" id="SEO93941.1"/>
    </source>
</evidence>
<dbReference type="STRING" id="112903.SAMN04490178_10790"/>
<reference evidence="3 4" key="1">
    <citation type="submission" date="2016-10" db="EMBL/GenBank/DDBJ databases">
        <authorList>
            <person name="de Groot N.N."/>
        </authorList>
    </citation>
    <scope>NUCLEOTIDE SEQUENCE [LARGE SCALE GENOMIC DNA]</scope>
    <source>
        <strain evidence="3 4">DSM 13305</strain>
    </source>
</reference>
<dbReference type="SMART" id="SM00267">
    <property type="entry name" value="GGDEF"/>
    <property type="match status" value="1"/>
</dbReference>
<dbReference type="InterPro" id="IPR052020">
    <property type="entry name" value="Cyclic_di-GMP/3'3'-cGAMP_PDE"/>
</dbReference>
<evidence type="ECO:0000259" key="2">
    <source>
        <dbReference type="PROSITE" id="PS51832"/>
    </source>
</evidence>
<dbReference type="Proteomes" id="UP000198847">
    <property type="component" value="Unassembled WGS sequence"/>
</dbReference>
<proteinExistence type="predicted"/>
<evidence type="ECO:0000259" key="1">
    <source>
        <dbReference type="PROSITE" id="PS50887"/>
    </source>
</evidence>
<sequence>MNTTNKINKVSWTIKDEELFGNEQQVLLQTMSDLVDPRYADNALLPRYRELAENYRRLLQMTRKTFRISDTQGKFLQQYQHDMQNLLDHANQGFLTFGADLRVNRYYSAECLRIFGGKINGAGIVELLDPEGEQEELAELLSQVFLVDETEGNELLQQLPPVFHINRKVVYVECKQILQPCDGINRQVIMLVLTDISDKQKAEEKIRYLSYHDKLTTLYNRAYIEMMRAELEKMEFSPLSVILIDMNGLKLVNDVFGHHEGDSLLMAMAEVLKQSSRSTDIIVRWGGDEFLILQPLTSSQECEAVCCKIRTACRQRANTPIPLSAAIGMATREDGFATLAELFGIAESRMYSHKLLESRTVRREIIMGMENTLHTRCFEEAGHSARVCQLAAEFATYIGLDMDGPDMKPLVLLSALHDIGKVAIPRDILGKQTTLSTEEWELVKSHSDIGYRMAQAIGEAVLAEVILALHERWDGKGYPYGIKGDKIPLLARLFSLIDVFDTVTHERPYGAVMTRAQGVAHVETGSGGQFDPQLTEQFVRFMRERKKVI</sequence>
<gene>
    <name evidence="3" type="ORF">SAMN04490178_10790</name>
</gene>
<dbReference type="SUPFAM" id="SSF109604">
    <property type="entry name" value="HD-domain/PDEase-like"/>
    <property type="match status" value="1"/>
</dbReference>
<dbReference type="EMBL" id="FODY01000007">
    <property type="protein sequence ID" value="SEO93941.1"/>
    <property type="molecule type" value="Genomic_DNA"/>
</dbReference>
<dbReference type="InterPro" id="IPR043128">
    <property type="entry name" value="Rev_trsase/Diguanyl_cyclase"/>
</dbReference>
<dbReference type="CDD" id="cd01949">
    <property type="entry name" value="GGDEF"/>
    <property type="match status" value="1"/>
</dbReference>
<evidence type="ECO:0000313" key="4">
    <source>
        <dbReference type="Proteomes" id="UP000198847"/>
    </source>
</evidence>
<dbReference type="NCBIfam" id="TIGR00254">
    <property type="entry name" value="GGDEF"/>
    <property type="match status" value="1"/>
</dbReference>
<dbReference type="Gene3D" id="1.10.3210.10">
    <property type="entry name" value="Hypothetical protein af1432"/>
    <property type="match status" value="1"/>
</dbReference>
<dbReference type="Pfam" id="PF00990">
    <property type="entry name" value="GGDEF"/>
    <property type="match status" value="1"/>
</dbReference>
<dbReference type="Pfam" id="PF13487">
    <property type="entry name" value="HD_5"/>
    <property type="match status" value="1"/>
</dbReference>
<accession>A0A1H8TSU4</accession>
<dbReference type="PROSITE" id="PS51832">
    <property type="entry name" value="HD_GYP"/>
    <property type="match status" value="1"/>
</dbReference>
<dbReference type="RefSeq" id="WP_091745499.1">
    <property type="nucleotide sequence ID" value="NZ_FODY01000007.1"/>
</dbReference>
<dbReference type="PANTHER" id="PTHR45228">
    <property type="entry name" value="CYCLIC DI-GMP PHOSPHODIESTERASE TM_0186-RELATED"/>
    <property type="match status" value="1"/>
</dbReference>
<organism evidence="3 4">
    <name type="scientific">Propionispora vibrioides</name>
    <dbReference type="NCBI Taxonomy" id="112903"/>
    <lineage>
        <taxon>Bacteria</taxon>
        <taxon>Bacillati</taxon>
        <taxon>Bacillota</taxon>
        <taxon>Negativicutes</taxon>
        <taxon>Selenomonadales</taxon>
        <taxon>Sporomusaceae</taxon>
        <taxon>Propionispora</taxon>
    </lineage>
</organism>
<feature type="domain" description="GGDEF" evidence="1">
    <location>
        <begin position="237"/>
        <end position="370"/>
    </location>
</feature>
<keyword evidence="4" id="KW-1185">Reference proteome</keyword>
<dbReference type="Gene3D" id="3.30.70.270">
    <property type="match status" value="1"/>
</dbReference>
<dbReference type="AlphaFoldDB" id="A0A1H8TSU4"/>